<accession>A0A1S2VBK8</accession>
<evidence type="ECO:0000256" key="1">
    <source>
        <dbReference type="SAM" id="Coils"/>
    </source>
</evidence>
<proteinExistence type="predicted"/>
<feature type="coiled-coil region" evidence="1">
    <location>
        <begin position="136"/>
        <end position="176"/>
    </location>
</feature>
<organism evidence="2 3">
    <name type="scientific">Arsenicibacter rosenii</name>
    <dbReference type="NCBI Taxonomy" id="1750698"/>
    <lineage>
        <taxon>Bacteria</taxon>
        <taxon>Pseudomonadati</taxon>
        <taxon>Bacteroidota</taxon>
        <taxon>Cytophagia</taxon>
        <taxon>Cytophagales</taxon>
        <taxon>Spirosomataceae</taxon>
        <taxon>Arsenicibacter</taxon>
    </lineage>
</organism>
<gene>
    <name evidence="2" type="ORF">BLX24_26570</name>
</gene>
<comment type="caution">
    <text evidence="2">The sequence shown here is derived from an EMBL/GenBank/DDBJ whole genome shotgun (WGS) entry which is preliminary data.</text>
</comment>
<keyword evidence="1" id="KW-0175">Coiled coil</keyword>
<dbReference type="OrthoDB" id="3540923at2"/>
<evidence type="ECO:0000313" key="2">
    <source>
        <dbReference type="EMBL" id="OIN56137.1"/>
    </source>
</evidence>
<dbReference type="AlphaFoldDB" id="A0A1S2VBK8"/>
<evidence type="ECO:0000313" key="3">
    <source>
        <dbReference type="Proteomes" id="UP000181790"/>
    </source>
</evidence>
<dbReference type="Proteomes" id="UP000181790">
    <property type="component" value="Unassembled WGS sequence"/>
</dbReference>
<protein>
    <submittedName>
        <fullName evidence="2">Uncharacterized protein</fullName>
    </submittedName>
</protein>
<keyword evidence="3" id="KW-1185">Reference proteome</keyword>
<sequence length="315" mass="36708">MHWTAAQQEQLLAVISQRNTRDHIARQLAQSEALARQLDTDLRAQYDIWQREQADVDRLQRLSWASLYYDFLNRKEQQLTKEEAEARQAHARFDSINAGLEATRARCHDLQQQLTPFSTVDADYDYLIRQKQQAMASRTDETARQYQQQLDEVERLDRKQNELTEAEHAGKMLLNEVLRLNKLLAEARSRGNWDLFLNSSLISYAKYQTLDEVRDQTFAVNHRLKLFQQEYADLGRTTALNLLLTSNMTRFVDIFFDNIFTDWAVQSRIEKAQSASLSLENQLIPVLTSIQEEIIQVTASHTERLARLSGFLEQA</sequence>
<dbReference type="EMBL" id="MORL01000028">
    <property type="protein sequence ID" value="OIN56137.1"/>
    <property type="molecule type" value="Genomic_DNA"/>
</dbReference>
<name>A0A1S2VBK8_9BACT</name>
<reference evidence="2 3" key="1">
    <citation type="submission" date="2016-10" db="EMBL/GenBank/DDBJ databases">
        <title>Arsenicibacter rosenii gen. nov., sp. nov., an efficient arsenic-methylating bacterium isolated from an arsenic-contaminated paddy soil.</title>
        <authorList>
            <person name="Huang K."/>
        </authorList>
    </citation>
    <scope>NUCLEOTIDE SEQUENCE [LARGE SCALE GENOMIC DNA]</scope>
    <source>
        <strain evidence="2 3">SM-1</strain>
    </source>
</reference>
<dbReference type="RefSeq" id="WP_071506269.1">
    <property type="nucleotide sequence ID" value="NZ_MORL01000028.1"/>
</dbReference>